<dbReference type="PANTHER" id="PTHR31902:SF22">
    <property type="entry name" value="SLL1203 PROTEIN"/>
    <property type="match status" value="1"/>
</dbReference>
<dbReference type="EMBL" id="CAJVAS010000009">
    <property type="protein sequence ID" value="CAG7624071.1"/>
    <property type="molecule type" value="Genomic_DNA"/>
</dbReference>
<keyword evidence="2" id="KW-1185">Reference proteome</keyword>
<evidence type="ECO:0000313" key="2">
    <source>
        <dbReference type="Proteomes" id="UP000693672"/>
    </source>
</evidence>
<dbReference type="PANTHER" id="PTHR31902">
    <property type="entry name" value="ACTIN PATCHES DISTAL PROTEIN 1"/>
    <property type="match status" value="1"/>
</dbReference>
<protein>
    <recommendedName>
        <fullName evidence="3">Sucrase ferredoxin</fullName>
    </recommendedName>
</protein>
<name>A0A916K2F8_9BACL</name>
<dbReference type="PIRSF" id="PIRSF035042">
    <property type="entry name" value="UCP035042_thirdx"/>
    <property type="match status" value="1"/>
</dbReference>
<dbReference type="AlphaFoldDB" id="A0A916K2F8"/>
<dbReference type="CDD" id="cd03062">
    <property type="entry name" value="TRX_Fd_Sucrase"/>
    <property type="match status" value="1"/>
</dbReference>
<comment type="caution">
    <text evidence="1">The sequence shown here is derived from an EMBL/GenBank/DDBJ whole genome shotgun (WGS) entry which is preliminary data.</text>
</comment>
<dbReference type="Pfam" id="PF06999">
    <property type="entry name" value="Suc_Fer-like"/>
    <property type="match status" value="1"/>
</dbReference>
<gene>
    <name evidence="1" type="ORF">PAESOLCIP111_02597</name>
</gene>
<evidence type="ECO:0008006" key="3">
    <source>
        <dbReference type="Google" id="ProtNLM"/>
    </source>
</evidence>
<dbReference type="RefSeq" id="WP_218092372.1">
    <property type="nucleotide sequence ID" value="NZ_CAJVAS010000009.1"/>
</dbReference>
<evidence type="ECO:0000313" key="1">
    <source>
        <dbReference type="EMBL" id="CAG7624071.1"/>
    </source>
</evidence>
<sequence length="333" mass="37605">MSATSETCPLVCGEDRPVEQRYCAEVSGFCGEDPIGSAPGHRRYLLVEVPLPWEHQVEQSKHFPEGLGETLKRVQAEVPPFRLLGFAPEPLHSVAGHRRIICYERPDGPFARFDKREFIVPEQRLNALVEALLHAEGDLSSFEDCLTADGETRDLFVCTHGSHDVCCGKFGYPAYKEIFDRYALSSGGRLRVWRTSHFGGHRHAPTMIDFPEGRYWAQITSERLDALLLRQGGFEPLARHYRGWGGVGTFEQVVEREMLLREGWDWIEYKKQAELHKKDEASAVVRLHVWRSEDAECETYEAEVSISGKVGTGGCGHGWGEARQFTVSDVTQV</sequence>
<reference evidence="1" key="1">
    <citation type="submission" date="2021-06" db="EMBL/GenBank/DDBJ databases">
        <authorList>
            <person name="Criscuolo A."/>
        </authorList>
    </citation>
    <scope>NUCLEOTIDE SEQUENCE</scope>
    <source>
        <strain evidence="1">CIP111600</strain>
    </source>
</reference>
<dbReference type="Proteomes" id="UP000693672">
    <property type="component" value="Unassembled WGS sequence"/>
</dbReference>
<dbReference type="InterPro" id="IPR009737">
    <property type="entry name" value="Aim32/Apd1-like"/>
</dbReference>
<accession>A0A916K2F8</accession>
<dbReference type="InterPro" id="IPR010350">
    <property type="entry name" value="Aim32/Apd1-like_bac"/>
</dbReference>
<organism evidence="1 2">
    <name type="scientific">Paenibacillus solanacearum</name>
    <dbReference type="NCBI Taxonomy" id="2048548"/>
    <lineage>
        <taxon>Bacteria</taxon>
        <taxon>Bacillati</taxon>
        <taxon>Bacillota</taxon>
        <taxon>Bacilli</taxon>
        <taxon>Bacillales</taxon>
        <taxon>Paenibacillaceae</taxon>
        <taxon>Paenibacillus</taxon>
    </lineage>
</organism>
<proteinExistence type="predicted"/>